<organism evidence="2 3">
    <name type="scientific">Salinarimonas soli</name>
    <dbReference type="NCBI Taxonomy" id="1638099"/>
    <lineage>
        <taxon>Bacteria</taxon>
        <taxon>Pseudomonadati</taxon>
        <taxon>Pseudomonadota</taxon>
        <taxon>Alphaproteobacteria</taxon>
        <taxon>Hyphomicrobiales</taxon>
        <taxon>Salinarimonadaceae</taxon>
        <taxon>Salinarimonas</taxon>
    </lineage>
</organism>
<name>A0A5B2VVQ9_9HYPH</name>
<gene>
    <name evidence="2" type="ORF">F0L46_03150</name>
</gene>
<sequence>MMMTKVIEDLSTDLGAVIRNEVAKTNAARDPGTAVAAQALAVEPAGDASPRLPRRISGGFRGVNDELDQRSREWRSTVRLLNQQRLHVETAEAERDRLYEALNRIATEAQESGRSLKSVLDTTKDGDISGDLAAQFVRSQRALEDLETVSEALSTNLSGLRSVWEQYARTIIRAQKMRDDPKAPTGADRH</sequence>
<evidence type="ECO:0000256" key="1">
    <source>
        <dbReference type="SAM" id="Coils"/>
    </source>
</evidence>
<comment type="caution">
    <text evidence="2">The sequence shown here is derived from an EMBL/GenBank/DDBJ whole genome shotgun (WGS) entry which is preliminary data.</text>
</comment>
<keyword evidence="3" id="KW-1185">Reference proteome</keyword>
<dbReference type="AlphaFoldDB" id="A0A5B2VVQ9"/>
<reference evidence="2 3" key="1">
    <citation type="submission" date="2019-09" db="EMBL/GenBank/DDBJ databases">
        <title>Salinarimonas rosea gen. nov., sp. nov., a new member of the a-2 subgroup of the Proteobacteria.</title>
        <authorList>
            <person name="Liu J."/>
        </authorList>
    </citation>
    <scope>NUCLEOTIDE SEQUENCE [LARGE SCALE GENOMIC DNA]</scope>
    <source>
        <strain evidence="2 3">BN140002</strain>
    </source>
</reference>
<dbReference type="RefSeq" id="WP_149815567.1">
    <property type="nucleotide sequence ID" value="NZ_VUOA01000006.1"/>
</dbReference>
<proteinExistence type="predicted"/>
<protein>
    <submittedName>
        <fullName evidence="2">Uncharacterized protein</fullName>
    </submittedName>
</protein>
<evidence type="ECO:0000313" key="3">
    <source>
        <dbReference type="Proteomes" id="UP000323142"/>
    </source>
</evidence>
<feature type="coiled-coil region" evidence="1">
    <location>
        <begin position="81"/>
        <end position="108"/>
    </location>
</feature>
<keyword evidence="1" id="KW-0175">Coiled coil</keyword>
<reference evidence="2 3" key="2">
    <citation type="submission" date="2019-09" db="EMBL/GenBank/DDBJ databases">
        <authorList>
            <person name="Jin C."/>
        </authorList>
    </citation>
    <scope>NUCLEOTIDE SEQUENCE [LARGE SCALE GENOMIC DNA]</scope>
    <source>
        <strain evidence="2 3">BN140002</strain>
    </source>
</reference>
<evidence type="ECO:0000313" key="2">
    <source>
        <dbReference type="EMBL" id="KAA2242296.1"/>
    </source>
</evidence>
<accession>A0A5B2VVQ9</accession>
<dbReference type="Proteomes" id="UP000323142">
    <property type="component" value="Unassembled WGS sequence"/>
</dbReference>
<dbReference type="OrthoDB" id="8452736at2"/>
<dbReference type="EMBL" id="VUOA01000006">
    <property type="protein sequence ID" value="KAA2242296.1"/>
    <property type="molecule type" value="Genomic_DNA"/>
</dbReference>